<feature type="transmembrane region" description="Helical" evidence="13">
    <location>
        <begin position="1049"/>
        <end position="1072"/>
    </location>
</feature>
<reference evidence="17" key="1">
    <citation type="journal article" date="2015" name="Sci. Rep.">
        <title>Tissue- and time-dependent transcription in Ixodes ricinus salivary glands and midguts when blood feeding on the vertebrate host.</title>
        <authorList>
            <person name="Kotsyfakis M."/>
            <person name="Schwarz A."/>
            <person name="Erhart J."/>
            <person name="Ribeiro J.M."/>
        </authorList>
    </citation>
    <scope>NUCLEOTIDE SEQUENCE</scope>
    <source>
        <tissue evidence="17">Salivary gland and midgut</tissue>
    </source>
</reference>
<keyword evidence="11" id="KW-0807">Transducer</keyword>
<evidence type="ECO:0000259" key="16">
    <source>
        <dbReference type="PROSITE" id="PS50261"/>
    </source>
</evidence>
<dbReference type="FunFam" id="1.20.1070.10:FF:000058">
    <property type="entry name" value="Adhesion G protein-coupled receptor F5"/>
    <property type="match status" value="1"/>
</dbReference>
<feature type="compositionally biased region" description="Low complexity" evidence="12">
    <location>
        <begin position="1240"/>
        <end position="1289"/>
    </location>
</feature>
<name>V5ICE7_IXORI</name>
<dbReference type="InterPro" id="IPR036445">
    <property type="entry name" value="GPCR_2_extracell_dom_sf"/>
</dbReference>
<feature type="transmembrane region" description="Helical" evidence="13">
    <location>
        <begin position="1012"/>
        <end position="1029"/>
    </location>
</feature>
<dbReference type="PANTHER" id="PTHR12011">
    <property type="entry name" value="ADHESION G-PROTEIN COUPLED RECEPTOR"/>
    <property type="match status" value="1"/>
</dbReference>
<dbReference type="SMART" id="SM00303">
    <property type="entry name" value="GPS"/>
    <property type="match status" value="1"/>
</dbReference>
<dbReference type="Gene3D" id="2.60.220.50">
    <property type="match status" value="1"/>
</dbReference>
<evidence type="ECO:0000256" key="11">
    <source>
        <dbReference type="ARBA" id="ARBA00023224"/>
    </source>
</evidence>
<keyword evidence="6" id="KW-0297">G-protein coupled receptor</keyword>
<accession>V5ICE7</accession>
<evidence type="ECO:0000256" key="13">
    <source>
        <dbReference type="SAM" id="Phobius"/>
    </source>
</evidence>
<feature type="domain" description="G-protein coupled receptors family 2 profile 1" evidence="15">
    <location>
        <begin position="565"/>
        <end position="690"/>
    </location>
</feature>
<feature type="transmembrane region" description="Helical" evidence="13">
    <location>
        <begin position="1124"/>
        <end position="1146"/>
    </location>
</feature>
<evidence type="ECO:0000259" key="15">
    <source>
        <dbReference type="PROSITE" id="PS50227"/>
    </source>
</evidence>
<dbReference type="SMART" id="SM00008">
    <property type="entry name" value="HormR"/>
    <property type="match status" value="1"/>
</dbReference>
<organism evidence="17">
    <name type="scientific">Ixodes ricinus</name>
    <name type="common">Common tick</name>
    <name type="synonym">Acarus ricinus</name>
    <dbReference type="NCBI Taxonomy" id="34613"/>
    <lineage>
        <taxon>Eukaryota</taxon>
        <taxon>Metazoa</taxon>
        <taxon>Ecdysozoa</taxon>
        <taxon>Arthropoda</taxon>
        <taxon>Chelicerata</taxon>
        <taxon>Arachnida</taxon>
        <taxon>Acari</taxon>
        <taxon>Parasitiformes</taxon>
        <taxon>Ixodida</taxon>
        <taxon>Ixodoidea</taxon>
        <taxon>Ixodidae</taxon>
        <taxon>Ixodinae</taxon>
        <taxon>Ixodes</taxon>
    </lineage>
</organism>
<keyword evidence="9 17" id="KW-0675">Receptor</keyword>
<evidence type="ECO:0000256" key="10">
    <source>
        <dbReference type="ARBA" id="ARBA00023180"/>
    </source>
</evidence>
<keyword evidence="4" id="KW-0732">Signal</keyword>
<dbReference type="Pfam" id="PF00002">
    <property type="entry name" value="7tm_2"/>
    <property type="match status" value="1"/>
</dbReference>
<evidence type="ECO:0000256" key="5">
    <source>
        <dbReference type="ARBA" id="ARBA00022989"/>
    </source>
</evidence>
<feature type="region of interest" description="Disordered" evidence="12">
    <location>
        <begin position="1321"/>
        <end position="1345"/>
    </location>
</feature>
<evidence type="ECO:0000256" key="9">
    <source>
        <dbReference type="ARBA" id="ARBA00023170"/>
    </source>
</evidence>
<dbReference type="PROSITE" id="PS50261">
    <property type="entry name" value="G_PROTEIN_RECEP_F2_4"/>
    <property type="match status" value="1"/>
</dbReference>
<dbReference type="GO" id="GO:0005886">
    <property type="term" value="C:plasma membrane"/>
    <property type="evidence" value="ECO:0007669"/>
    <property type="project" value="UniProtKB-SubCell"/>
</dbReference>
<protein>
    <submittedName>
        <fullName evidence="17">Putative g protein-coupled receptor</fullName>
    </submittedName>
</protein>
<dbReference type="PROSITE" id="PS50221">
    <property type="entry name" value="GAIN_B"/>
    <property type="match status" value="1"/>
</dbReference>
<dbReference type="EMBL" id="GANP01013817">
    <property type="protein sequence ID" value="JAB70651.1"/>
    <property type="molecule type" value="mRNA"/>
</dbReference>
<dbReference type="SUPFAM" id="SSF81321">
    <property type="entry name" value="Family A G protein-coupled receptor-like"/>
    <property type="match status" value="1"/>
</dbReference>
<dbReference type="Gene3D" id="1.20.1070.10">
    <property type="entry name" value="Rhodopsin 7-helix transmembrane proteins"/>
    <property type="match status" value="1"/>
</dbReference>
<feature type="domain" description="GAIN-B" evidence="14">
    <location>
        <begin position="809"/>
        <end position="969"/>
    </location>
</feature>
<feature type="transmembrane region" description="Helical" evidence="13">
    <location>
        <begin position="1198"/>
        <end position="1219"/>
    </location>
</feature>
<dbReference type="GO" id="GO:0007166">
    <property type="term" value="P:cell surface receptor signaling pathway"/>
    <property type="evidence" value="ECO:0007669"/>
    <property type="project" value="InterPro"/>
</dbReference>
<dbReference type="GO" id="GO:0004930">
    <property type="term" value="F:G protein-coupled receptor activity"/>
    <property type="evidence" value="ECO:0007669"/>
    <property type="project" value="UniProtKB-KW"/>
</dbReference>
<dbReference type="InterPro" id="IPR000203">
    <property type="entry name" value="GPS"/>
</dbReference>
<dbReference type="InterPro" id="IPR017981">
    <property type="entry name" value="GPCR_2-like_7TM"/>
</dbReference>
<evidence type="ECO:0000256" key="6">
    <source>
        <dbReference type="ARBA" id="ARBA00023040"/>
    </source>
</evidence>
<dbReference type="PROSITE" id="PS50227">
    <property type="entry name" value="G_PROTEIN_RECEP_F2_3"/>
    <property type="match status" value="1"/>
</dbReference>
<keyword evidence="8" id="KW-1015">Disulfide bond</keyword>
<dbReference type="InterPro" id="IPR001879">
    <property type="entry name" value="GPCR_2_extracellular_dom"/>
</dbReference>
<feature type="transmembrane region" description="Helical" evidence="13">
    <location>
        <begin position="1166"/>
        <end position="1186"/>
    </location>
</feature>
<evidence type="ECO:0000256" key="2">
    <source>
        <dbReference type="ARBA" id="ARBA00007343"/>
    </source>
</evidence>
<keyword evidence="5 13" id="KW-1133">Transmembrane helix</keyword>
<evidence type="ECO:0000256" key="8">
    <source>
        <dbReference type="ARBA" id="ARBA00023157"/>
    </source>
</evidence>
<feature type="transmembrane region" description="Helical" evidence="13">
    <location>
        <begin position="975"/>
        <end position="1000"/>
    </location>
</feature>
<keyword evidence="10" id="KW-0325">Glycoprotein</keyword>
<evidence type="ECO:0000256" key="3">
    <source>
        <dbReference type="ARBA" id="ARBA00022692"/>
    </source>
</evidence>
<dbReference type="InterPro" id="IPR046338">
    <property type="entry name" value="GAIN_dom_sf"/>
</dbReference>
<feature type="transmembrane region" description="Helical" evidence="13">
    <location>
        <begin position="12"/>
        <end position="30"/>
    </location>
</feature>
<feature type="transmembrane region" description="Helical" evidence="13">
    <location>
        <begin position="1084"/>
        <end position="1104"/>
    </location>
</feature>
<dbReference type="PRINTS" id="PR00249">
    <property type="entry name" value="GPCRSECRETIN"/>
</dbReference>
<evidence type="ECO:0000256" key="12">
    <source>
        <dbReference type="SAM" id="MobiDB-lite"/>
    </source>
</evidence>
<proteinExistence type="evidence at transcript level"/>
<evidence type="ECO:0000256" key="7">
    <source>
        <dbReference type="ARBA" id="ARBA00023136"/>
    </source>
</evidence>
<evidence type="ECO:0000313" key="17">
    <source>
        <dbReference type="EMBL" id="JAB70651.1"/>
    </source>
</evidence>
<evidence type="ECO:0000256" key="4">
    <source>
        <dbReference type="ARBA" id="ARBA00022729"/>
    </source>
</evidence>
<comment type="similarity">
    <text evidence="2">Belongs to the G-protein coupled receptor 2 family. Adhesion G-protein coupled receptor (ADGR) subfamily.</text>
</comment>
<evidence type="ECO:0000256" key="1">
    <source>
        <dbReference type="ARBA" id="ARBA00004141"/>
    </source>
</evidence>
<dbReference type="SUPFAM" id="SSF111418">
    <property type="entry name" value="Hormone receptor domain"/>
    <property type="match status" value="1"/>
</dbReference>
<dbReference type="InterPro" id="IPR000832">
    <property type="entry name" value="GPCR_2_secretin-like"/>
</dbReference>
<feature type="region of interest" description="Disordered" evidence="12">
    <location>
        <begin position="1238"/>
        <end position="1299"/>
    </location>
</feature>
<feature type="domain" description="G-protein coupled receptors family 2 profile 2" evidence="16">
    <location>
        <begin position="975"/>
        <end position="1220"/>
    </location>
</feature>
<sequence>MRSASVCVGRRSGFVISGVVVISILVFLGSRGVDAGVAVRTRNATRTGIDVDATTMPRTSYTPYPETQPPTTMTMQLQTKRVKCYYFKTDPVRTYCHVLGLKGSITASEANKECNEISMNLLSIKTTPQHRICTLMKVFKLDETKLWIADMSDTLPNSTLSRCNLEVLDETVSNVDRRCKNCSIAVLCDAGFYHSNGANCVTVQEDSRDVEYCYHKEPLGAYESELQCRNHSTDLMNETILRQHSLLNYVRPIVRTDLEFWVNMRKEDVSEVSGVIAFNTFDHDWNHSCVTVWFGRDVPWFFRRECEDTFQIVCQDTNNKWRNHSNGALLPHRGHEKYPQKNCFYHASHSWTFGYCVPEGHKFTISEGMEFCKSRSMELLRGSTLRELFYVSRHLEKHHHNNMDRYLVWDSDFRQFTKDESRCIATSLHESESRNSASKELGCTTLRPYICRRVKNVRPDGTTDDPDDDPRCDNVQRSPGLNLHACLNVAPLTYRESVSKCSDLGLKLLNQSLSITHYENLTDDLGLAVHYSEAVMYWLLKNDSDKDKCAALLRNGGTFILKNYNCEAKLPFVCVHDFGNGPESLYCPAKKEYDALWPRTPRGLHVVRSCPRSVTAPGMRTELWASGRPFAMGFKTISDEDLESESPWVELRTEYGMEDTLLSQKPKMSRTCKEDGQWGLVNDTECVSSSFKNTTESIMSEDSFSAMIKQLANISSGIKTHSDLKSVATALDEIVKAKIESIPQHERGNKTRDIADSVVTAINGAMAKETIWNAVAQEERLITAFGMMNVLETVVLQMLEYQPANDATSAFNISNKYLRVEATKVTANRLRKPVMLPSNQSNNSLKLPANFLSGNHGNVSILFAEYTNVYDILHPLHEEEKSPSRRLQTAVLTATVMLEGKVVTAIEGPIDLTFKVTPAYRNPTCVFLNKDAEWKNDGCRVKSATIDEVVCSCDHLTNFAVLMSPKAALEDDRELHWITVISCLVSIACLALCIAVFSIYRHLKGIRNTIHRNLCVSLLIGEIILLLGLDKDSPFVKSPGVCTTVALLLHFFFLSAFAWMALEGCNIIVLLWKVFNQKRTYYERYYIAGYGIPLIISCVTFGIRQKYYGKGNVCWLPVEYGARFSFIGPVAAVICLNFGALGLVLWKMSHVKAVVEKSTIEKVRNWVRGTLILLPILGLTWLLGFLMLGSDKLYEVGAYLFTVFNSLQGLGIFVCHVLMNKKTRDAIKRSIMNTGSMVKGSISSRSSRSGTSSSRTTWYPFTRSSTSSRAAPAPENPSPNNSKSPSSSSDTDTDANPCPELECWPGARFKYDLKLGEYQGDKIAPDIPLDKTVLPRFRPSRQSEA</sequence>
<dbReference type="Pfam" id="PF01825">
    <property type="entry name" value="GPS"/>
    <property type="match status" value="1"/>
</dbReference>
<dbReference type="PANTHER" id="PTHR12011:SF347">
    <property type="entry name" value="FI21270P1-RELATED"/>
    <property type="match status" value="1"/>
</dbReference>
<evidence type="ECO:0000259" key="14">
    <source>
        <dbReference type="PROSITE" id="PS50221"/>
    </source>
</evidence>
<comment type="subcellular location">
    <subcellularLocation>
        <location evidence="1">Membrane</location>
        <topology evidence="1">Multi-pass membrane protein</topology>
    </subcellularLocation>
</comment>
<feature type="region of interest" description="Disordered" evidence="12">
    <location>
        <begin position="457"/>
        <end position="476"/>
    </location>
</feature>
<keyword evidence="3 13" id="KW-0812">Transmembrane</keyword>
<keyword evidence="7 13" id="KW-0472">Membrane</keyword>
<dbReference type="InterPro" id="IPR057244">
    <property type="entry name" value="GAIN_B"/>
</dbReference>